<sequence length="139" mass="14721">MQVREGMSATSLVVGPGHTLREAAELMHTRSIGSAIVLDQDQPGPGLLTERDVLAAIGRGLDPDREMVADHLTSDLVFAAPDWSLEQAACEMVRGGFRHLIVVEGGELVGVLSMRDVVRCWTEDGAVCAVPMGSGVAAR</sequence>
<dbReference type="PROSITE" id="PS51371">
    <property type="entry name" value="CBS"/>
    <property type="match status" value="2"/>
</dbReference>
<dbReference type="InterPro" id="IPR000644">
    <property type="entry name" value="CBS_dom"/>
</dbReference>
<proteinExistence type="predicted"/>
<dbReference type="SMART" id="SM00116">
    <property type="entry name" value="CBS"/>
    <property type="match status" value="2"/>
</dbReference>
<keyword evidence="1 2" id="KW-0129">CBS domain</keyword>
<name>D3F351_CONWI</name>
<dbReference type="Gene3D" id="3.10.580.10">
    <property type="entry name" value="CBS-domain"/>
    <property type="match status" value="1"/>
</dbReference>
<dbReference type="eggNOG" id="COG0517">
    <property type="taxonomic scope" value="Bacteria"/>
</dbReference>
<accession>D3F351</accession>
<gene>
    <name evidence="4" type="ordered locus">Cwoe_1905</name>
</gene>
<dbReference type="PANTHER" id="PTHR43080:SF2">
    <property type="entry name" value="CBS DOMAIN-CONTAINING PROTEIN"/>
    <property type="match status" value="1"/>
</dbReference>
<dbReference type="PANTHER" id="PTHR43080">
    <property type="entry name" value="CBS DOMAIN-CONTAINING PROTEIN CBSX3, MITOCHONDRIAL"/>
    <property type="match status" value="1"/>
</dbReference>
<dbReference type="STRING" id="469383.Cwoe_1905"/>
<reference evidence="5" key="2">
    <citation type="submission" date="2010-01" db="EMBL/GenBank/DDBJ databases">
        <title>The complete genome of Conexibacter woesei DSM 14684.</title>
        <authorList>
            <consortium name="US DOE Joint Genome Institute (JGI-PGF)"/>
            <person name="Lucas S."/>
            <person name="Copeland A."/>
            <person name="Lapidus A."/>
            <person name="Glavina del Rio T."/>
            <person name="Dalin E."/>
            <person name="Tice H."/>
            <person name="Bruce D."/>
            <person name="Goodwin L."/>
            <person name="Pitluck S."/>
            <person name="Kyrpides N."/>
            <person name="Mavromatis K."/>
            <person name="Ivanova N."/>
            <person name="Mikhailova N."/>
            <person name="Chertkov O."/>
            <person name="Brettin T."/>
            <person name="Detter J.C."/>
            <person name="Han C."/>
            <person name="Larimer F."/>
            <person name="Land M."/>
            <person name="Hauser L."/>
            <person name="Markowitz V."/>
            <person name="Cheng J.-F."/>
            <person name="Hugenholtz P."/>
            <person name="Woyke T."/>
            <person name="Wu D."/>
            <person name="Pukall R."/>
            <person name="Steenblock K."/>
            <person name="Schneider S."/>
            <person name="Klenk H.-P."/>
            <person name="Eisen J.A."/>
        </authorList>
    </citation>
    <scope>NUCLEOTIDE SEQUENCE [LARGE SCALE GENOMIC DNA]</scope>
    <source>
        <strain evidence="5">DSM 14684 / CIP 108061 / JCM 11494 / NBRC 100937 / ID131577</strain>
    </source>
</reference>
<feature type="domain" description="CBS" evidence="3">
    <location>
        <begin position="7"/>
        <end position="63"/>
    </location>
</feature>
<protein>
    <submittedName>
        <fullName evidence="4">Putative signal transduction protein with CBS domains</fullName>
    </submittedName>
</protein>
<evidence type="ECO:0000256" key="2">
    <source>
        <dbReference type="PROSITE-ProRule" id="PRU00703"/>
    </source>
</evidence>
<dbReference type="InterPro" id="IPR046342">
    <property type="entry name" value="CBS_dom_sf"/>
</dbReference>
<evidence type="ECO:0000313" key="4">
    <source>
        <dbReference type="EMBL" id="ADB50331.1"/>
    </source>
</evidence>
<dbReference type="AlphaFoldDB" id="D3F351"/>
<dbReference type="EMBL" id="CP001854">
    <property type="protein sequence ID" value="ADB50331.1"/>
    <property type="molecule type" value="Genomic_DNA"/>
</dbReference>
<dbReference type="HOGENOM" id="CLU_040681_12_1_11"/>
<evidence type="ECO:0000256" key="1">
    <source>
        <dbReference type="ARBA" id="ARBA00023122"/>
    </source>
</evidence>
<dbReference type="RefSeq" id="WP_012933382.1">
    <property type="nucleotide sequence ID" value="NC_013739.1"/>
</dbReference>
<dbReference type="KEGG" id="cwo:Cwoe_1905"/>
<keyword evidence="5" id="KW-1185">Reference proteome</keyword>
<dbReference type="SUPFAM" id="SSF54631">
    <property type="entry name" value="CBS-domain pair"/>
    <property type="match status" value="1"/>
</dbReference>
<evidence type="ECO:0000259" key="3">
    <source>
        <dbReference type="PROSITE" id="PS51371"/>
    </source>
</evidence>
<organism evidence="4 5">
    <name type="scientific">Conexibacter woesei (strain DSM 14684 / CCUG 47730 / CIP 108061 / JCM 11494 / NBRC 100937 / ID131577)</name>
    <dbReference type="NCBI Taxonomy" id="469383"/>
    <lineage>
        <taxon>Bacteria</taxon>
        <taxon>Bacillati</taxon>
        <taxon>Actinomycetota</taxon>
        <taxon>Thermoleophilia</taxon>
        <taxon>Solirubrobacterales</taxon>
        <taxon>Conexibacteraceae</taxon>
        <taxon>Conexibacter</taxon>
    </lineage>
</organism>
<dbReference type="InterPro" id="IPR051257">
    <property type="entry name" value="Diverse_CBS-Domain"/>
</dbReference>
<evidence type="ECO:0000313" key="5">
    <source>
        <dbReference type="Proteomes" id="UP000008229"/>
    </source>
</evidence>
<dbReference type="OrthoDB" id="9807125at2"/>
<feature type="domain" description="CBS" evidence="3">
    <location>
        <begin position="72"/>
        <end position="127"/>
    </location>
</feature>
<dbReference type="Pfam" id="PF00571">
    <property type="entry name" value="CBS"/>
    <property type="match status" value="2"/>
</dbReference>
<dbReference type="Proteomes" id="UP000008229">
    <property type="component" value="Chromosome"/>
</dbReference>
<reference evidence="4 5" key="1">
    <citation type="journal article" date="2010" name="Stand. Genomic Sci.">
        <title>Complete genome sequence of Conexibacter woesei type strain (ID131577).</title>
        <authorList>
            <person name="Pukall R."/>
            <person name="Lapidus A."/>
            <person name="Glavina Del Rio T."/>
            <person name="Copeland A."/>
            <person name="Tice H."/>
            <person name="Cheng J.-F."/>
            <person name="Lucas S."/>
            <person name="Chen F."/>
            <person name="Nolan M."/>
            <person name="Bruce D."/>
            <person name="Goodwin L."/>
            <person name="Pitluck S."/>
            <person name="Mavromatis K."/>
            <person name="Ivanova N."/>
            <person name="Ovchinnikova G."/>
            <person name="Pati A."/>
            <person name="Chen A."/>
            <person name="Palaniappan K."/>
            <person name="Land M."/>
            <person name="Hauser L."/>
            <person name="Chang Y.-J."/>
            <person name="Jeffries C.D."/>
            <person name="Chain P."/>
            <person name="Meincke L."/>
            <person name="Sims D."/>
            <person name="Brettin T."/>
            <person name="Detter J.C."/>
            <person name="Rohde M."/>
            <person name="Goeker M."/>
            <person name="Bristow J."/>
            <person name="Eisen J.A."/>
            <person name="Markowitz V."/>
            <person name="Kyrpides N.C."/>
            <person name="Klenk H.-P."/>
            <person name="Hugenholtz P."/>
        </authorList>
    </citation>
    <scope>NUCLEOTIDE SEQUENCE [LARGE SCALE GENOMIC DNA]</scope>
    <source>
        <strain evidence="5">DSM 14684 / CIP 108061 / JCM 11494 / NBRC 100937 / ID131577</strain>
    </source>
</reference>